<gene>
    <name evidence="1" type="ORF">S06H3_58146</name>
</gene>
<protein>
    <submittedName>
        <fullName evidence="1">Uncharacterized protein</fullName>
    </submittedName>
</protein>
<evidence type="ECO:0000313" key="1">
    <source>
        <dbReference type="EMBL" id="GAI52552.1"/>
    </source>
</evidence>
<dbReference type="AlphaFoldDB" id="X1P8D8"/>
<accession>X1P8D8</accession>
<name>X1P8D8_9ZZZZ</name>
<comment type="caution">
    <text evidence="1">The sequence shown here is derived from an EMBL/GenBank/DDBJ whole genome shotgun (WGS) entry which is preliminary data.</text>
</comment>
<dbReference type="EMBL" id="BARV01037612">
    <property type="protein sequence ID" value="GAI52552.1"/>
    <property type="molecule type" value="Genomic_DNA"/>
</dbReference>
<proteinExistence type="predicted"/>
<organism evidence="1">
    <name type="scientific">marine sediment metagenome</name>
    <dbReference type="NCBI Taxonomy" id="412755"/>
    <lineage>
        <taxon>unclassified sequences</taxon>
        <taxon>metagenomes</taxon>
        <taxon>ecological metagenomes</taxon>
    </lineage>
</organism>
<reference evidence="1" key="1">
    <citation type="journal article" date="2014" name="Front. Microbiol.">
        <title>High frequency of phylogenetically diverse reductive dehalogenase-homologous genes in deep subseafloor sedimentary metagenomes.</title>
        <authorList>
            <person name="Kawai M."/>
            <person name="Futagami T."/>
            <person name="Toyoda A."/>
            <person name="Takaki Y."/>
            <person name="Nishi S."/>
            <person name="Hori S."/>
            <person name="Arai W."/>
            <person name="Tsubouchi T."/>
            <person name="Morono Y."/>
            <person name="Uchiyama I."/>
            <person name="Ito T."/>
            <person name="Fujiyama A."/>
            <person name="Inagaki F."/>
            <person name="Takami H."/>
        </authorList>
    </citation>
    <scope>NUCLEOTIDE SEQUENCE</scope>
    <source>
        <strain evidence="1">Expedition CK06-06</strain>
    </source>
</reference>
<sequence>MDEEIKNEIRKLKTMHDRYGDGSDHIVCEKCGLCITCGDCQCKL</sequence>